<evidence type="ECO:0000256" key="5">
    <source>
        <dbReference type="ARBA" id="ARBA00022490"/>
    </source>
</evidence>
<evidence type="ECO:0000256" key="9">
    <source>
        <dbReference type="ARBA" id="ARBA00022741"/>
    </source>
</evidence>
<dbReference type="PIRSF" id="PIRSF004930">
    <property type="entry name" value="Tln_factor_SUA5"/>
    <property type="match status" value="1"/>
</dbReference>
<keyword evidence="9 13" id="KW-0547">Nucleotide-binding</keyword>
<evidence type="ECO:0000256" key="7">
    <source>
        <dbReference type="ARBA" id="ARBA00022694"/>
    </source>
</evidence>
<dbReference type="EMBL" id="JABBPG010000008">
    <property type="protein sequence ID" value="NOU52220.1"/>
    <property type="molecule type" value="Genomic_DNA"/>
</dbReference>
<dbReference type="EC" id="2.7.7.87" evidence="3 13"/>
<reference evidence="16 17" key="1">
    <citation type="submission" date="2020-04" db="EMBL/GenBank/DDBJ databases">
        <title>Pseudoalteromonas caenipelagi sp. nov., isolated from a tidal flat.</title>
        <authorList>
            <person name="Park S."/>
            <person name="Yoon J.-H."/>
        </authorList>
    </citation>
    <scope>NUCLEOTIDE SEQUENCE [LARGE SCALE GENOMIC DNA]</scope>
    <source>
        <strain evidence="16 17">JBTF-M23</strain>
    </source>
</reference>
<evidence type="ECO:0000256" key="6">
    <source>
        <dbReference type="ARBA" id="ARBA00022679"/>
    </source>
</evidence>
<dbReference type="PANTHER" id="PTHR17490:SF16">
    <property type="entry name" value="THREONYLCARBAMOYL-AMP SYNTHASE"/>
    <property type="match status" value="1"/>
</dbReference>
<organism evidence="16 17">
    <name type="scientific">Pseudoalteromonas caenipelagi</name>
    <dbReference type="NCBI Taxonomy" id="2726988"/>
    <lineage>
        <taxon>Bacteria</taxon>
        <taxon>Pseudomonadati</taxon>
        <taxon>Pseudomonadota</taxon>
        <taxon>Gammaproteobacteria</taxon>
        <taxon>Alteromonadales</taxon>
        <taxon>Pseudoalteromonadaceae</taxon>
        <taxon>Pseudoalteromonas</taxon>
    </lineage>
</organism>
<feature type="binding site" evidence="14">
    <location>
        <position position="197"/>
    </location>
    <ligand>
        <name>ATP</name>
        <dbReference type="ChEBI" id="CHEBI:30616"/>
    </ligand>
</feature>
<evidence type="ECO:0000256" key="1">
    <source>
        <dbReference type="ARBA" id="ARBA00004496"/>
    </source>
</evidence>
<dbReference type="GO" id="GO:0003725">
    <property type="term" value="F:double-stranded RNA binding"/>
    <property type="evidence" value="ECO:0007669"/>
    <property type="project" value="UniProtKB-UniRule"/>
</dbReference>
<dbReference type="InterPro" id="IPR006070">
    <property type="entry name" value="Sua5-like_dom"/>
</dbReference>
<gene>
    <name evidence="16" type="ORF">HG263_16950</name>
</gene>
<dbReference type="InterPro" id="IPR050156">
    <property type="entry name" value="TC-AMP_synthase_SUA5"/>
</dbReference>
<evidence type="ECO:0000256" key="14">
    <source>
        <dbReference type="PIRSR" id="PIRSR004930-1"/>
    </source>
</evidence>
<feature type="binding site" evidence="14">
    <location>
        <position position="60"/>
    </location>
    <ligand>
        <name>ATP</name>
        <dbReference type="ChEBI" id="CHEBI:30616"/>
    </ligand>
</feature>
<feature type="binding site" evidence="14">
    <location>
        <position position="123"/>
    </location>
    <ligand>
        <name>L-threonine</name>
        <dbReference type="ChEBI" id="CHEBI:57926"/>
    </ligand>
</feature>
<evidence type="ECO:0000256" key="3">
    <source>
        <dbReference type="ARBA" id="ARBA00012584"/>
    </source>
</evidence>
<dbReference type="InterPro" id="IPR005145">
    <property type="entry name" value="Sua5_C"/>
</dbReference>
<name>A0A849VHD3_9GAMM</name>
<protein>
    <recommendedName>
        <fullName evidence="4 13">Threonylcarbamoyl-AMP synthase</fullName>
        <shortName evidence="13">TC-AMP synthase</shortName>
        <ecNumber evidence="3 13">2.7.7.87</ecNumber>
    </recommendedName>
    <alternativeName>
        <fullName evidence="11 13">L-threonylcarbamoyladenylate synthase</fullName>
    </alternativeName>
</protein>
<evidence type="ECO:0000256" key="2">
    <source>
        <dbReference type="ARBA" id="ARBA00007663"/>
    </source>
</evidence>
<dbReference type="Proteomes" id="UP000586305">
    <property type="component" value="Unassembled WGS sequence"/>
</dbReference>
<evidence type="ECO:0000313" key="17">
    <source>
        <dbReference type="Proteomes" id="UP000586305"/>
    </source>
</evidence>
<feature type="binding site" evidence="14">
    <location>
        <position position="183"/>
    </location>
    <ligand>
        <name>L-threonine</name>
        <dbReference type="ChEBI" id="CHEBI:57926"/>
    </ligand>
</feature>
<evidence type="ECO:0000256" key="11">
    <source>
        <dbReference type="ARBA" id="ARBA00029774"/>
    </source>
</evidence>
<feature type="domain" description="YrdC-like" evidence="15">
    <location>
        <begin position="15"/>
        <end position="201"/>
    </location>
</feature>
<feature type="binding site" evidence="14">
    <location>
        <position position="143"/>
    </location>
    <ligand>
        <name>L-threonine</name>
        <dbReference type="ChEBI" id="CHEBI:57926"/>
    </ligand>
</feature>
<evidence type="ECO:0000259" key="15">
    <source>
        <dbReference type="PROSITE" id="PS51163"/>
    </source>
</evidence>
<dbReference type="InterPro" id="IPR038385">
    <property type="entry name" value="Sua5/YwlC_C"/>
</dbReference>
<feature type="binding site" evidence="14">
    <location>
        <position position="145"/>
    </location>
    <ligand>
        <name>ATP</name>
        <dbReference type="ChEBI" id="CHEBI:30616"/>
    </ligand>
</feature>
<evidence type="ECO:0000256" key="8">
    <source>
        <dbReference type="ARBA" id="ARBA00022695"/>
    </source>
</evidence>
<comment type="subcellular location">
    <subcellularLocation>
        <location evidence="1 13">Cytoplasm</location>
    </subcellularLocation>
</comment>
<keyword evidence="17" id="KW-1185">Reference proteome</keyword>
<dbReference type="InterPro" id="IPR017945">
    <property type="entry name" value="DHBP_synth_RibB-like_a/b_dom"/>
</dbReference>
<dbReference type="Gene3D" id="3.90.870.10">
    <property type="entry name" value="DHBP synthase"/>
    <property type="match status" value="1"/>
</dbReference>
<evidence type="ECO:0000256" key="12">
    <source>
        <dbReference type="ARBA" id="ARBA00048366"/>
    </source>
</evidence>
<sequence length="334" mass="36114">MSANLETDILSTNDPQSVEIAYEHLQRGELVAIPTETVYGLAADASQPDAVSKIFAAKGRPADHPLIVHVDSVDKLSHWTSKVPKSAQLLADAFWPGPLTIILPKAAHVSYVVTGGQETVGLRVPNQRDVLALLARLNTGLAAPSANPYKRISPTTAEQVMFGLNKKIAAVLDGGPCEVGLESTILDLTCDVPTILRSGPITKSQIEAVLECDVQLPKSHNVAVPGNVKAHYQPTKPVKLLASDSLIEQLNLHSTLSQNDIAVLYYSDALTGSLDDMSVVQMKLSSDKAGYAQNLYYALYQLDNADIKHIWVELPPEQEQWLDVLDRLSRAAAS</sequence>
<feature type="binding site" evidence="14">
    <location>
        <position position="153"/>
    </location>
    <ligand>
        <name>ATP</name>
        <dbReference type="ChEBI" id="CHEBI:30616"/>
    </ligand>
</feature>
<dbReference type="GO" id="GO:0061710">
    <property type="term" value="F:L-threonylcarbamoyladenylate synthase"/>
    <property type="evidence" value="ECO:0007669"/>
    <property type="project" value="UniProtKB-EC"/>
</dbReference>
<feature type="binding site" evidence="14">
    <location>
        <position position="37"/>
    </location>
    <ligand>
        <name>L-threonine</name>
        <dbReference type="ChEBI" id="CHEBI:57926"/>
    </ligand>
</feature>
<dbReference type="PROSITE" id="PS51163">
    <property type="entry name" value="YRDC"/>
    <property type="match status" value="1"/>
</dbReference>
<comment type="catalytic activity">
    <reaction evidence="12 13">
        <text>L-threonine + hydrogencarbonate + ATP = L-threonylcarbamoyladenylate + diphosphate + H2O</text>
        <dbReference type="Rhea" id="RHEA:36407"/>
        <dbReference type="ChEBI" id="CHEBI:15377"/>
        <dbReference type="ChEBI" id="CHEBI:17544"/>
        <dbReference type="ChEBI" id="CHEBI:30616"/>
        <dbReference type="ChEBI" id="CHEBI:33019"/>
        <dbReference type="ChEBI" id="CHEBI:57926"/>
        <dbReference type="ChEBI" id="CHEBI:73682"/>
        <dbReference type="EC" id="2.7.7.87"/>
    </reaction>
</comment>
<dbReference type="SUPFAM" id="SSF55821">
    <property type="entry name" value="YrdC/RibB"/>
    <property type="match status" value="1"/>
</dbReference>
<evidence type="ECO:0000313" key="16">
    <source>
        <dbReference type="EMBL" id="NOU52220.1"/>
    </source>
</evidence>
<dbReference type="FunFam" id="3.90.870.10:FF:000009">
    <property type="entry name" value="Threonylcarbamoyl-AMP synthase, putative"/>
    <property type="match status" value="1"/>
</dbReference>
<keyword evidence="10 13" id="KW-0067">ATP-binding</keyword>
<dbReference type="GO" id="GO:0005524">
    <property type="term" value="F:ATP binding"/>
    <property type="evidence" value="ECO:0007669"/>
    <property type="project" value="UniProtKB-UniRule"/>
</dbReference>
<comment type="function">
    <text evidence="13">Required for the formation of a threonylcarbamoyl group on adenosine at position 37 (t(6)A37) in tRNAs that read codons beginning with adenine.</text>
</comment>
<keyword evidence="5 13" id="KW-0963">Cytoplasm</keyword>
<dbReference type="PANTHER" id="PTHR17490">
    <property type="entry name" value="SUA5"/>
    <property type="match status" value="1"/>
</dbReference>
<feature type="binding site" evidence="14">
    <location>
        <position position="69"/>
    </location>
    <ligand>
        <name>L-threonine</name>
        <dbReference type="ChEBI" id="CHEBI:57926"/>
    </ligand>
</feature>
<dbReference type="GO" id="GO:0000049">
    <property type="term" value="F:tRNA binding"/>
    <property type="evidence" value="ECO:0007669"/>
    <property type="project" value="TreeGrafter"/>
</dbReference>
<comment type="caution">
    <text evidence="16">The sequence shown here is derived from an EMBL/GenBank/DDBJ whole genome shotgun (WGS) entry which is preliminary data.</text>
</comment>
<keyword evidence="6 13" id="KW-0808">Transferase</keyword>
<dbReference type="RefSeq" id="WP_171627277.1">
    <property type="nucleotide sequence ID" value="NZ_JABBPG010000008.1"/>
</dbReference>
<feature type="binding site" evidence="14">
    <location>
        <position position="119"/>
    </location>
    <ligand>
        <name>ATP</name>
        <dbReference type="ChEBI" id="CHEBI:30616"/>
    </ligand>
</feature>
<comment type="similarity">
    <text evidence="2 13">Belongs to the SUA5 family.</text>
</comment>
<dbReference type="Pfam" id="PF01300">
    <property type="entry name" value="Sua5_yciO_yrdC"/>
    <property type="match status" value="1"/>
</dbReference>
<dbReference type="NCBIfam" id="TIGR00057">
    <property type="entry name" value="L-threonylcarbamoyladenylate synthase"/>
    <property type="match status" value="1"/>
</dbReference>
<keyword evidence="7 13" id="KW-0819">tRNA processing</keyword>
<dbReference type="GO" id="GO:0008033">
    <property type="term" value="P:tRNA processing"/>
    <property type="evidence" value="ECO:0007669"/>
    <property type="project" value="UniProtKB-KW"/>
</dbReference>
<dbReference type="AlphaFoldDB" id="A0A849VHD3"/>
<proteinExistence type="inferred from homology"/>
<evidence type="ECO:0000256" key="10">
    <source>
        <dbReference type="ARBA" id="ARBA00022840"/>
    </source>
</evidence>
<keyword evidence="8 13" id="KW-0548">Nucleotidyltransferase</keyword>
<dbReference type="GO" id="GO:0006450">
    <property type="term" value="P:regulation of translational fidelity"/>
    <property type="evidence" value="ECO:0007669"/>
    <property type="project" value="TreeGrafter"/>
</dbReference>
<dbReference type="Pfam" id="PF03481">
    <property type="entry name" value="Sua5_C"/>
    <property type="match status" value="1"/>
</dbReference>
<dbReference type="InterPro" id="IPR010923">
    <property type="entry name" value="T(6)A37_SUA5"/>
</dbReference>
<evidence type="ECO:0000256" key="4">
    <source>
        <dbReference type="ARBA" id="ARBA00015492"/>
    </source>
</evidence>
<dbReference type="Gene3D" id="3.40.50.11030">
    <property type="entry name" value="Threonylcarbamoyl-AMP synthase, C-terminal domain"/>
    <property type="match status" value="1"/>
</dbReference>
<feature type="binding site" evidence="14">
    <location>
        <position position="232"/>
    </location>
    <ligand>
        <name>ATP</name>
        <dbReference type="ChEBI" id="CHEBI:30616"/>
    </ligand>
</feature>
<accession>A0A849VHD3</accession>
<dbReference type="GO" id="GO:0005737">
    <property type="term" value="C:cytoplasm"/>
    <property type="evidence" value="ECO:0007669"/>
    <property type="project" value="UniProtKB-SubCell"/>
</dbReference>
<evidence type="ECO:0000256" key="13">
    <source>
        <dbReference type="PIRNR" id="PIRNR004930"/>
    </source>
</evidence>